<dbReference type="EMBL" id="JAKELL010000213">
    <property type="protein sequence ID" value="KAH8978673.1"/>
    <property type="molecule type" value="Genomic_DNA"/>
</dbReference>
<keyword evidence="3" id="KW-1185">Reference proteome</keyword>
<dbReference type="AlphaFoldDB" id="A0AAD4LAC0"/>
<protein>
    <recommendedName>
        <fullName evidence="1">Glutaminase A N-terminal domain-containing protein</fullName>
    </recommendedName>
</protein>
<evidence type="ECO:0000259" key="1">
    <source>
        <dbReference type="Pfam" id="PF17168"/>
    </source>
</evidence>
<comment type="caution">
    <text evidence="2">The sequence shown here is derived from an EMBL/GenBank/DDBJ whole genome shotgun (WGS) entry which is preliminary data.</text>
</comment>
<organism evidence="2 3">
    <name type="scientific">Lactarius akahatsu</name>
    <dbReference type="NCBI Taxonomy" id="416441"/>
    <lineage>
        <taxon>Eukaryota</taxon>
        <taxon>Fungi</taxon>
        <taxon>Dikarya</taxon>
        <taxon>Basidiomycota</taxon>
        <taxon>Agaricomycotina</taxon>
        <taxon>Agaricomycetes</taxon>
        <taxon>Russulales</taxon>
        <taxon>Russulaceae</taxon>
        <taxon>Lactarius</taxon>
    </lineage>
</organism>
<sequence>MVVLVCVDNITYLFLGYADTVNTTVNLTDTVISPTQTTLMATAGPMQVNLTFLNPIEPGNWVKQSIPFSYLSLTTITLDGEAHAVQVHSNLSAEWMSANRNQVINPAVFNEIATQPEWGTLHHAMKSGGEITYKIAEDSVVLQTFKFEGVLDNQTIFVPLMIDCQFLASRATLAPSERRRIPLSGNRSLFYKTVTRYHNDMFLIVDFLDDFADASSRAQQLDLRILQDAGTVSRKLGDVVSLATAQVYGSIQVTVGTDLSGNLFNESDVMAFMKNIGGLKTK</sequence>
<gene>
    <name evidence="2" type="ORF">EDB92DRAFT_1956211</name>
</gene>
<evidence type="ECO:0000313" key="2">
    <source>
        <dbReference type="EMBL" id="KAH8978673.1"/>
    </source>
</evidence>
<accession>A0AAD4LAC0</accession>
<dbReference type="Proteomes" id="UP001201163">
    <property type="component" value="Unassembled WGS sequence"/>
</dbReference>
<feature type="domain" description="Glutaminase A N-terminal" evidence="1">
    <location>
        <begin position="35"/>
        <end position="105"/>
    </location>
</feature>
<dbReference type="PANTHER" id="PTHR31987:SF1">
    <property type="entry name" value="GLUTAMINASE A"/>
    <property type="match status" value="1"/>
</dbReference>
<dbReference type="Pfam" id="PF17168">
    <property type="entry name" value="DUF5127"/>
    <property type="match status" value="1"/>
</dbReference>
<dbReference type="PANTHER" id="PTHR31987">
    <property type="entry name" value="GLUTAMINASE A-RELATED"/>
    <property type="match status" value="1"/>
</dbReference>
<evidence type="ECO:0000313" key="3">
    <source>
        <dbReference type="Proteomes" id="UP001201163"/>
    </source>
</evidence>
<name>A0AAD4LAC0_9AGAM</name>
<reference evidence="2" key="1">
    <citation type="submission" date="2022-01" db="EMBL/GenBank/DDBJ databases">
        <title>Comparative genomics reveals a dynamic genome evolution in the ectomycorrhizal milk-cap (Lactarius) mushrooms.</title>
        <authorList>
            <consortium name="DOE Joint Genome Institute"/>
            <person name="Lebreton A."/>
            <person name="Tang N."/>
            <person name="Kuo A."/>
            <person name="LaButti K."/>
            <person name="Drula E."/>
            <person name="Barry K."/>
            <person name="Clum A."/>
            <person name="Lipzen A."/>
            <person name="Mousain D."/>
            <person name="Ng V."/>
            <person name="Wang R."/>
            <person name="Wang X."/>
            <person name="Dai Y."/>
            <person name="Henrissat B."/>
            <person name="Grigoriev I.V."/>
            <person name="Guerin-Laguette A."/>
            <person name="Yu F."/>
            <person name="Martin F.M."/>
        </authorList>
    </citation>
    <scope>NUCLEOTIDE SEQUENCE</scope>
    <source>
        <strain evidence="2">QP</strain>
    </source>
</reference>
<dbReference type="InterPro" id="IPR033433">
    <property type="entry name" value="GtaA_N"/>
</dbReference>
<proteinExistence type="predicted"/>
<dbReference type="InterPro" id="IPR052743">
    <property type="entry name" value="Glutaminase_GtaA"/>
</dbReference>